<dbReference type="Gene3D" id="2.40.50.100">
    <property type="match status" value="1"/>
</dbReference>
<gene>
    <name evidence="2" type="ORF">DQG23_41130</name>
</gene>
<dbReference type="GO" id="GO:0015562">
    <property type="term" value="F:efflux transmembrane transporter activity"/>
    <property type="evidence" value="ECO:0007669"/>
    <property type="project" value="TreeGrafter"/>
</dbReference>
<dbReference type="PANTHER" id="PTHR30469">
    <property type="entry name" value="MULTIDRUG RESISTANCE PROTEIN MDTA"/>
    <property type="match status" value="1"/>
</dbReference>
<accession>A0A329LKM7</accession>
<comment type="caution">
    <text evidence="2">The sequence shown here is derived from an EMBL/GenBank/DDBJ whole genome shotgun (WGS) entry which is preliminary data.</text>
</comment>
<reference evidence="2 3" key="1">
    <citation type="journal article" date="2009" name="Int. J. Syst. Evol. Microbiol.">
        <title>Paenibacillus contaminans sp. nov., isolated from a contaminated laboratory plate.</title>
        <authorList>
            <person name="Chou J.H."/>
            <person name="Lee J.H."/>
            <person name="Lin M.C."/>
            <person name="Chang P.S."/>
            <person name="Arun A.B."/>
            <person name="Young C.C."/>
            <person name="Chen W.M."/>
        </authorList>
    </citation>
    <scope>NUCLEOTIDE SEQUENCE [LARGE SCALE GENOMIC DNA]</scope>
    <source>
        <strain evidence="2 3">CKOBP-6</strain>
    </source>
</reference>
<dbReference type="Gene3D" id="2.40.420.20">
    <property type="match status" value="1"/>
</dbReference>
<proteinExistence type="predicted"/>
<dbReference type="Proteomes" id="UP000250369">
    <property type="component" value="Unassembled WGS sequence"/>
</dbReference>
<name>A0A329LKM7_9BACL</name>
<feature type="compositionally biased region" description="Gly residues" evidence="1">
    <location>
        <begin position="252"/>
        <end position="271"/>
    </location>
</feature>
<dbReference type="GO" id="GO:1990281">
    <property type="term" value="C:efflux pump complex"/>
    <property type="evidence" value="ECO:0007669"/>
    <property type="project" value="TreeGrafter"/>
</dbReference>
<dbReference type="EMBL" id="QMFB01000060">
    <property type="protein sequence ID" value="RAV08319.1"/>
    <property type="molecule type" value="Genomic_DNA"/>
</dbReference>
<evidence type="ECO:0000256" key="1">
    <source>
        <dbReference type="SAM" id="MobiDB-lite"/>
    </source>
</evidence>
<dbReference type="Gene3D" id="1.10.287.470">
    <property type="entry name" value="Helix hairpin bin"/>
    <property type="match status" value="1"/>
</dbReference>
<feature type="region of interest" description="Disordered" evidence="1">
    <location>
        <begin position="246"/>
        <end position="277"/>
    </location>
</feature>
<evidence type="ECO:0000313" key="2">
    <source>
        <dbReference type="EMBL" id="RAV08319.1"/>
    </source>
</evidence>
<sequence length="385" mass="41500">MIMTKQRLAGLFFGLFFLVLGGLTLFSNTLQTALLPKAVTEKPVKKALEHRITGSGVLVPRLKKDLPGYDGWQVAEVHASKNDQVKKGQPLITFKSPEAELLLLDEEARMKKQSLNRELLQEQFIAAQQSGSEEAIRKAKRDLELDKLDADIAKRKLESMRSDMESKRVLAAPFDGKVVDMKAESGMKASQGQTLVSLIAGSEGYEFSFQAEARSAALLQTGEKAAIDVKGKTAMRLEGIISEIKETSAEGSGSGGGNSLGGPDTSGGNGSDGTRQRKTIVVKVTDEAVQGGEQASVKIAKQALQQGLVIRKELLKSDGSGSYVFVVRAKKSALGNAYYAQKAYVQTGEEAEDEIVVLNGLSPEDEIITETSEPLQDGNRVRLQG</sequence>
<dbReference type="AlphaFoldDB" id="A0A329LKM7"/>
<keyword evidence="3" id="KW-1185">Reference proteome</keyword>
<evidence type="ECO:0000313" key="3">
    <source>
        <dbReference type="Proteomes" id="UP000250369"/>
    </source>
</evidence>
<protein>
    <submittedName>
        <fullName evidence="2">Uncharacterized protein</fullName>
    </submittedName>
</protein>
<dbReference type="Gene3D" id="2.40.30.170">
    <property type="match status" value="1"/>
</dbReference>
<organism evidence="2 3">
    <name type="scientific">Paenibacillus contaminans</name>
    <dbReference type="NCBI Taxonomy" id="450362"/>
    <lineage>
        <taxon>Bacteria</taxon>
        <taxon>Bacillati</taxon>
        <taxon>Bacillota</taxon>
        <taxon>Bacilli</taxon>
        <taxon>Bacillales</taxon>
        <taxon>Paenibacillaceae</taxon>
        <taxon>Paenibacillus</taxon>
    </lineage>
</organism>